<dbReference type="InterPro" id="IPR014825">
    <property type="entry name" value="DNA_alkylation"/>
</dbReference>
<name>A0A060I443_RHIET</name>
<dbReference type="SUPFAM" id="SSF48371">
    <property type="entry name" value="ARM repeat"/>
    <property type="match status" value="1"/>
</dbReference>
<dbReference type="PROSITE" id="PS50077">
    <property type="entry name" value="HEAT_REPEAT"/>
    <property type="match status" value="1"/>
</dbReference>
<sequence>MPEPLKNLLHAALVGDMADRIAANAPAFDEERFMRLATDGLDSLELMERSALIRDALFATLPDDFIEAAAILKASLPASGRHGLTGWMLLPVNQFIAARGPDHFELGLDLLKALTPHFTAEFGIRPFIHRDQRRALAVISGWVDDPDQHVRRLASEGTRPRLPWAMRLPQLVKDPAPILPILTALMDDPEDYVRRSVANSLNDIAKDHPDMIAAFIAGHIQGASGERRRLLKHASRTLLKKGHAQALANFGFGASASLECELRLINGEVMFGEGLDFAIRVTNAGKAAQSVMIDYAIHHVKADGSLSPKVFKCKTIMLAPGQSQAIERRHAMRPITTRRYYPGQHRIAILVNGAESASESFILKMPSPNPG</sequence>
<dbReference type="Proteomes" id="UP000027180">
    <property type="component" value="Chromosome"/>
</dbReference>
<proteinExistence type="predicted"/>
<accession>A0A060I443</accession>
<organism evidence="1 2">
    <name type="scientific">Rhizobium etli bv. mimosae str. IE4771</name>
    <dbReference type="NCBI Taxonomy" id="1432050"/>
    <lineage>
        <taxon>Bacteria</taxon>
        <taxon>Pseudomonadati</taxon>
        <taxon>Pseudomonadota</taxon>
        <taxon>Alphaproteobacteria</taxon>
        <taxon>Hyphomicrobiales</taxon>
        <taxon>Rhizobiaceae</taxon>
        <taxon>Rhizobium/Agrobacterium group</taxon>
        <taxon>Rhizobium</taxon>
    </lineage>
</organism>
<gene>
    <name evidence="1" type="ORF">IE4771_CH03417</name>
</gene>
<dbReference type="InterPro" id="IPR021133">
    <property type="entry name" value="HEAT_type_2"/>
</dbReference>
<dbReference type="Pfam" id="PF08713">
    <property type="entry name" value="DNA_alkylation"/>
    <property type="match status" value="1"/>
</dbReference>
<protein>
    <submittedName>
        <fullName evidence="1">DNA alkylation repair protein</fullName>
    </submittedName>
</protein>
<dbReference type="RefSeq" id="WP_038690618.1">
    <property type="nucleotide sequence ID" value="NZ_CP006986.1"/>
</dbReference>
<evidence type="ECO:0000313" key="2">
    <source>
        <dbReference type="Proteomes" id="UP000027180"/>
    </source>
</evidence>
<reference evidence="1 2" key="1">
    <citation type="submission" date="2013-12" db="EMBL/GenBank/DDBJ databases">
        <title>Complete genome sequence of Rhizobium etli bv. mimosae IE4771.</title>
        <authorList>
            <person name="Bustos P."/>
            <person name="Santamaria R.I."/>
            <person name="Lozano L."/>
            <person name="Ormeno-Orrillo E."/>
            <person name="Rogel M.A."/>
            <person name="Romero D."/>
            <person name="Cevallos M.A."/>
            <person name="Martinez-Romero E."/>
            <person name="Gonzalez V."/>
        </authorList>
    </citation>
    <scope>NUCLEOTIDE SEQUENCE [LARGE SCALE GENOMIC DNA]</scope>
    <source>
        <strain evidence="1 2">IE4771</strain>
    </source>
</reference>
<dbReference type="Gene3D" id="1.25.40.290">
    <property type="entry name" value="ARM repeat domains"/>
    <property type="match status" value="1"/>
</dbReference>
<dbReference type="AlphaFoldDB" id="A0A060I443"/>
<dbReference type="EMBL" id="CP006986">
    <property type="protein sequence ID" value="AIC28499.1"/>
    <property type="molecule type" value="Genomic_DNA"/>
</dbReference>
<evidence type="ECO:0000313" key="1">
    <source>
        <dbReference type="EMBL" id="AIC28499.1"/>
    </source>
</evidence>
<dbReference type="HOGENOM" id="CLU_064289_0_0_5"/>
<dbReference type="OrthoDB" id="9797162at2"/>
<dbReference type="KEGG" id="rei:IE4771_CH03417"/>
<dbReference type="InterPro" id="IPR016024">
    <property type="entry name" value="ARM-type_fold"/>
</dbReference>